<organism evidence="1">
    <name type="scientific">Amblyomma aureolatum</name>
    <dbReference type="NCBI Taxonomy" id="187763"/>
    <lineage>
        <taxon>Eukaryota</taxon>
        <taxon>Metazoa</taxon>
        <taxon>Ecdysozoa</taxon>
        <taxon>Arthropoda</taxon>
        <taxon>Chelicerata</taxon>
        <taxon>Arachnida</taxon>
        <taxon>Acari</taxon>
        <taxon>Parasitiformes</taxon>
        <taxon>Ixodida</taxon>
        <taxon>Ixodoidea</taxon>
        <taxon>Ixodidae</taxon>
        <taxon>Amblyomminae</taxon>
        <taxon>Amblyomma</taxon>
    </lineage>
</organism>
<sequence>LGLLKHCLFLANTDTRLHAYTSLIRATLEYASVTWHPHNANLTCLESVQNKAARFISRSYSPSQSVSELKISLNLSCLSTRQKLARLSFFHSLYHSDSSFATSHLYPAHHISNHVDHALKVLPVFAHTKKYQNSPLVLSIEEWNSLPDNLVSIIDSNSFRTALTSFL</sequence>
<accession>A0A1E1WZQ3</accession>
<proteinExistence type="evidence at transcript level"/>
<evidence type="ECO:0000313" key="1">
    <source>
        <dbReference type="EMBL" id="JAT92489.1"/>
    </source>
</evidence>
<dbReference type="EMBL" id="GFAC01006699">
    <property type="protein sequence ID" value="JAT92489.1"/>
    <property type="molecule type" value="mRNA"/>
</dbReference>
<protein>
    <submittedName>
        <fullName evidence="1">Putative tick transposon</fullName>
    </submittedName>
</protein>
<reference evidence="1" key="1">
    <citation type="journal article" date="2017" name="Front. Cell. Infect. Microbiol.">
        <title>The Distinct Transcriptional Response of the Midgut of Amblyomma sculptum and Amblyomma aureolatum Ticks to Rickettsia rickettsii Correlates to Their Differences in Susceptibility to Infection.</title>
        <authorList>
            <person name="Martins L.A."/>
            <person name="Galletti M.F.B.M."/>
            <person name="Ribeiro J.M."/>
            <person name="Fujita A."/>
            <person name="Costa F.B."/>
            <person name="Labruna M.B."/>
            <person name="Daffre S."/>
            <person name="Fogaca A.C."/>
        </authorList>
    </citation>
    <scope>NUCLEOTIDE SEQUENCE</scope>
</reference>
<name>A0A1E1WZQ3_9ACAR</name>
<feature type="non-terminal residue" evidence="1">
    <location>
        <position position="1"/>
    </location>
</feature>
<dbReference type="AlphaFoldDB" id="A0A1E1WZQ3"/>